<dbReference type="RefSeq" id="WP_212817851.1">
    <property type="nucleotide sequence ID" value="NZ_AP023359.1"/>
</dbReference>
<dbReference type="Pfam" id="PF07179">
    <property type="entry name" value="SseB"/>
    <property type="match status" value="2"/>
</dbReference>
<accession>A0A810N944</accession>
<evidence type="ECO:0000313" key="2">
    <source>
        <dbReference type="EMBL" id="BCJ68649.1"/>
    </source>
</evidence>
<feature type="domain" description="SseB protein N-terminal" evidence="1">
    <location>
        <begin position="17"/>
        <end position="120"/>
    </location>
</feature>
<name>A0A810N944_9ACTN</name>
<dbReference type="EMBL" id="AP023359">
    <property type="protein sequence ID" value="BCJ68649.1"/>
    <property type="molecule type" value="Genomic_DNA"/>
</dbReference>
<dbReference type="AlphaFoldDB" id="A0A810N944"/>
<gene>
    <name evidence="2" type="ORF">Prubr_56700</name>
</gene>
<dbReference type="KEGG" id="pry:Prubr_56700"/>
<sequence>MTGWQPANDSEREMARALAAGDRAGFFRVVADTALYLPQSSTARDEPGAQTFVTADLFGQTFLPVFTSIESMLPQVTGIADAYTVTDYTELREKWPSPAWRLAVNPGTPLDAYVAVETVEEAAAGRATVPDAAEALQGVAEEDALAEMDAADRISAERHLDTPEGLLADFGAATAATAGPVPDTDALLRAAGARGDTDAFIEALLDAMVHLPTTGPVDDPARVLDADFPWRVVDHDDEPAIEVFTSERLMTGARPARVPYLTVTLVSLLTVWPEGHLLLVNPDTDLSVTVPADQVPALLLFPDQAPTS</sequence>
<protein>
    <recommendedName>
        <fullName evidence="1">SseB protein N-terminal domain-containing protein</fullName>
    </recommendedName>
</protein>
<dbReference type="InterPro" id="IPR009839">
    <property type="entry name" value="SseB_N"/>
</dbReference>
<keyword evidence="3" id="KW-1185">Reference proteome</keyword>
<reference evidence="2" key="1">
    <citation type="submission" date="2020-08" db="EMBL/GenBank/DDBJ databases">
        <title>Whole genome shotgun sequence of Polymorphospora rubra NBRC 101157.</title>
        <authorList>
            <person name="Komaki H."/>
            <person name="Tamura T."/>
        </authorList>
    </citation>
    <scope>NUCLEOTIDE SEQUENCE</scope>
    <source>
        <strain evidence="2">NBRC 101157</strain>
    </source>
</reference>
<dbReference type="Proteomes" id="UP000680866">
    <property type="component" value="Chromosome"/>
</dbReference>
<organism evidence="2 3">
    <name type="scientific">Polymorphospora rubra</name>
    <dbReference type="NCBI Taxonomy" id="338584"/>
    <lineage>
        <taxon>Bacteria</taxon>
        <taxon>Bacillati</taxon>
        <taxon>Actinomycetota</taxon>
        <taxon>Actinomycetes</taxon>
        <taxon>Micromonosporales</taxon>
        <taxon>Micromonosporaceae</taxon>
        <taxon>Polymorphospora</taxon>
    </lineage>
</organism>
<evidence type="ECO:0000259" key="1">
    <source>
        <dbReference type="Pfam" id="PF07179"/>
    </source>
</evidence>
<feature type="domain" description="SseB protein N-terminal" evidence="1">
    <location>
        <begin position="186"/>
        <end position="295"/>
    </location>
</feature>
<evidence type="ECO:0000313" key="3">
    <source>
        <dbReference type="Proteomes" id="UP000680866"/>
    </source>
</evidence>
<proteinExistence type="predicted"/>